<evidence type="ECO:0000313" key="1">
    <source>
        <dbReference type="EMBL" id="MPC07794.1"/>
    </source>
</evidence>
<keyword evidence="2" id="KW-1185">Reference proteome</keyword>
<evidence type="ECO:0000313" key="2">
    <source>
        <dbReference type="Proteomes" id="UP000324222"/>
    </source>
</evidence>
<comment type="caution">
    <text evidence="1">The sequence shown here is derived from an EMBL/GenBank/DDBJ whole genome shotgun (WGS) entry which is preliminary data.</text>
</comment>
<reference evidence="1 2" key="1">
    <citation type="submission" date="2019-05" db="EMBL/GenBank/DDBJ databases">
        <title>Another draft genome of Portunus trituberculatus and its Hox gene families provides insights of decapod evolution.</title>
        <authorList>
            <person name="Jeong J.-H."/>
            <person name="Song I."/>
            <person name="Kim S."/>
            <person name="Choi T."/>
            <person name="Kim D."/>
            <person name="Ryu S."/>
            <person name="Kim W."/>
        </authorList>
    </citation>
    <scope>NUCLEOTIDE SEQUENCE [LARGE SCALE GENOMIC DNA]</scope>
    <source>
        <tissue evidence="1">Muscle</tissue>
    </source>
</reference>
<gene>
    <name evidence="1" type="ORF">E2C01_000361</name>
</gene>
<organism evidence="1 2">
    <name type="scientific">Portunus trituberculatus</name>
    <name type="common">Swimming crab</name>
    <name type="synonym">Neptunus trituberculatus</name>
    <dbReference type="NCBI Taxonomy" id="210409"/>
    <lineage>
        <taxon>Eukaryota</taxon>
        <taxon>Metazoa</taxon>
        <taxon>Ecdysozoa</taxon>
        <taxon>Arthropoda</taxon>
        <taxon>Crustacea</taxon>
        <taxon>Multicrustacea</taxon>
        <taxon>Malacostraca</taxon>
        <taxon>Eumalacostraca</taxon>
        <taxon>Eucarida</taxon>
        <taxon>Decapoda</taxon>
        <taxon>Pleocyemata</taxon>
        <taxon>Brachyura</taxon>
        <taxon>Eubrachyura</taxon>
        <taxon>Portunoidea</taxon>
        <taxon>Portunidae</taxon>
        <taxon>Portuninae</taxon>
        <taxon>Portunus</taxon>
    </lineage>
</organism>
<name>A0A5B7CGE4_PORTR</name>
<dbReference type="Proteomes" id="UP000324222">
    <property type="component" value="Unassembled WGS sequence"/>
</dbReference>
<sequence length="65" mass="7007">MHIFATTPNTTIAKTNAPTTKPTHAIPRLSVLLCQLFVHCTEPIALFLTQYLNISSAGTLTASSH</sequence>
<dbReference type="EMBL" id="VSRR010000008">
    <property type="protein sequence ID" value="MPC07794.1"/>
    <property type="molecule type" value="Genomic_DNA"/>
</dbReference>
<dbReference type="AlphaFoldDB" id="A0A5B7CGE4"/>
<accession>A0A5B7CGE4</accession>
<protein>
    <submittedName>
        <fullName evidence="1">Uncharacterized protein</fullName>
    </submittedName>
</protein>
<proteinExistence type="predicted"/>